<feature type="short sequence motif" description="TonB C-terminal box" evidence="12">
    <location>
        <begin position="690"/>
        <end position="707"/>
    </location>
</feature>
<keyword evidence="4 11" id="KW-1134">Transmembrane beta strand</keyword>
<dbReference type="PROSITE" id="PS52016">
    <property type="entry name" value="TONB_DEPENDENT_REC_3"/>
    <property type="match status" value="1"/>
</dbReference>
<dbReference type="KEGG" id="mpau:ZMTM_07500"/>
<name>A0A8D5JQH3_9PROT</name>
<organism evidence="17 18">
    <name type="scientific">Methyloradius palustris</name>
    <dbReference type="NCBI Taxonomy" id="2778876"/>
    <lineage>
        <taxon>Bacteria</taxon>
        <taxon>Pseudomonadati</taxon>
        <taxon>Pseudomonadota</taxon>
        <taxon>Betaproteobacteria</taxon>
        <taxon>Nitrosomonadales</taxon>
        <taxon>Methylophilaceae</taxon>
        <taxon>Methyloradius</taxon>
    </lineage>
</organism>
<feature type="domain" description="TonB-dependent receptor-like beta-barrel" evidence="15">
    <location>
        <begin position="214"/>
        <end position="663"/>
    </location>
</feature>
<dbReference type="Pfam" id="PF00593">
    <property type="entry name" value="TonB_dep_Rec_b-barrel"/>
    <property type="match status" value="1"/>
</dbReference>
<evidence type="ECO:0000256" key="9">
    <source>
        <dbReference type="ARBA" id="ARBA00023170"/>
    </source>
</evidence>
<evidence type="ECO:0000256" key="3">
    <source>
        <dbReference type="ARBA" id="ARBA00022448"/>
    </source>
</evidence>
<dbReference type="InterPro" id="IPR012910">
    <property type="entry name" value="Plug_dom"/>
</dbReference>
<evidence type="ECO:0000256" key="5">
    <source>
        <dbReference type="ARBA" id="ARBA00022692"/>
    </source>
</evidence>
<dbReference type="Proteomes" id="UP000826722">
    <property type="component" value="Chromosome"/>
</dbReference>
<dbReference type="AlphaFoldDB" id="A0A8D5JQH3"/>
<dbReference type="GO" id="GO:0015344">
    <property type="term" value="F:siderophore uptake transmembrane transporter activity"/>
    <property type="evidence" value="ECO:0007669"/>
    <property type="project" value="TreeGrafter"/>
</dbReference>
<keyword evidence="18" id="KW-1185">Reference proteome</keyword>
<dbReference type="InterPro" id="IPR037066">
    <property type="entry name" value="Plug_dom_sf"/>
</dbReference>
<dbReference type="InterPro" id="IPR000531">
    <property type="entry name" value="Beta-barrel_TonB"/>
</dbReference>
<feature type="chain" id="PRO_5034223587" evidence="14">
    <location>
        <begin position="29"/>
        <end position="707"/>
    </location>
</feature>
<evidence type="ECO:0000256" key="13">
    <source>
        <dbReference type="RuleBase" id="RU003357"/>
    </source>
</evidence>
<comment type="subcellular location">
    <subcellularLocation>
        <location evidence="1 11">Cell outer membrane</location>
        <topology evidence="1 11">Multi-pass membrane protein</topology>
    </subcellularLocation>
</comment>
<dbReference type="InterPro" id="IPR036942">
    <property type="entry name" value="Beta-barrel_TonB_sf"/>
</dbReference>
<evidence type="ECO:0000256" key="7">
    <source>
        <dbReference type="ARBA" id="ARBA00023077"/>
    </source>
</evidence>
<dbReference type="PANTHER" id="PTHR30069:SF49">
    <property type="entry name" value="OUTER MEMBRANE PROTEIN C"/>
    <property type="match status" value="1"/>
</dbReference>
<dbReference type="InterPro" id="IPR010917">
    <property type="entry name" value="TonB_rcpt_CS"/>
</dbReference>
<evidence type="ECO:0000256" key="2">
    <source>
        <dbReference type="ARBA" id="ARBA00009810"/>
    </source>
</evidence>
<proteinExistence type="inferred from homology"/>
<dbReference type="InterPro" id="IPR039426">
    <property type="entry name" value="TonB-dep_rcpt-like"/>
</dbReference>
<dbReference type="Gene3D" id="2.40.170.20">
    <property type="entry name" value="TonB-dependent receptor, beta-barrel domain"/>
    <property type="match status" value="1"/>
</dbReference>
<keyword evidence="10 11" id="KW-0998">Cell outer membrane</keyword>
<dbReference type="PANTHER" id="PTHR30069">
    <property type="entry name" value="TONB-DEPENDENT OUTER MEMBRANE RECEPTOR"/>
    <property type="match status" value="1"/>
</dbReference>
<sequence>MKKMLRRPSLIQGASLVLSTIAFTSAQADTAVDSLKVPEVAVTAEKTLSSKIQADKTATPDTAELLQDFPGVSLYQAGGVSNLPSIRGLNDDRIKIFVDGAEVTSACANHMNSPLSYLPASSVASISVMAGITPVSMGGDSIAGTIKVDSATPAFSNNADELLYQGSFSTFYRSNNSGLSTAVNASVASENLSLGFTGTTDRAQSYEDGNGNKVRSTQYQRNTQAVTFAAKGDDQLFSLKISHQDVPYQGYVNQYMDMVGNSSDTINANYIRQFNWGELDTRFYWQDVHHEMGFFSPEKTGNMPMKTHGQDYGYTVKASIPLNDMHLLRIGNEFHRNKLDDFWPAVPGSMMMEPNTYININNGRRDRFGLFAEVESKWTDQWSTLLGIRDDYVKTSTGEVQSYGGMMNAIDDAAALAFNAGNRLKGDNNIDATATAKYEASNTQTLEFGYARKTRSPSLYERYSWGRGTMAATMIGWFGDGNGYVGNADLKPETANTVSATFDWHDANQQDWQVKLTPYFTYVQDYIGVNRIGTFNPGTDDTKAILQFVNQNAQFYGIDMAWKHSLWDNSSFGKGRLTGLLGFNRGEQSNGDDLYHIMPLNIRMSLEQKKGAWANAIDVQLVDRKSQVDTQRFELKTAGYTLVNLRTAYQMQKVRLDLSVTNLFDKFYNLPLGGVDYADWSANGSVGQMGSVAGIGRSVNFGVNVDF</sequence>
<dbReference type="GO" id="GO:0044718">
    <property type="term" value="P:siderophore transmembrane transport"/>
    <property type="evidence" value="ECO:0007669"/>
    <property type="project" value="TreeGrafter"/>
</dbReference>
<keyword evidence="8 11" id="KW-0472">Membrane</keyword>
<dbReference type="SUPFAM" id="SSF56935">
    <property type="entry name" value="Porins"/>
    <property type="match status" value="1"/>
</dbReference>
<dbReference type="Gene3D" id="2.170.130.10">
    <property type="entry name" value="TonB-dependent receptor, plug domain"/>
    <property type="match status" value="1"/>
</dbReference>
<evidence type="ECO:0000256" key="6">
    <source>
        <dbReference type="ARBA" id="ARBA00022729"/>
    </source>
</evidence>
<feature type="domain" description="TonB-dependent receptor plug" evidence="16">
    <location>
        <begin position="53"/>
        <end position="145"/>
    </location>
</feature>
<evidence type="ECO:0000259" key="16">
    <source>
        <dbReference type="Pfam" id="PF07715"/>
    </source>
</evidence>
<protein>
    <submittedName>
        <fullName evidence="17">TonB-dependent receptor</fullName>
    </submittedName>
</protein>
<keyword evidence="6 14" id="KW-0732">Signal</keyword>
<dbReference type="PROSITE" id="PS01156">
    <property type="entry name" value="TONB_DEPENDENT_REC_2"/>
    <property type="match status" value="1"/>
</dbReference>
<accession>A0A8D5JQH3</accession>
<dbReference type="RefSeq" id="WP_221765019.1">
    <property type="nucleotide sequence ID" value="NZ_AP024110.1"/>
</dbReference>
<comment type="similarity">
    <text evidence="2 11 13">Belongs to the TonB-dependent receptor family.</text>
</comment>
<keyword evidence="5 11" id="KW-0812">Transmembrane</keyword>
<evidence type="ECO:0000256" key="14">
    <source>
        <dbReference type="SAM" id="SignalP"/>
    </source>
</evidence>
<dbReference type="GO" id="GO:0009279">
    <property type="term" value="C:cell outer membrane"/>
    <property type="evidence" value="ECO:0007669"/>
    <property type="project" value="UniProtKB-SubCell"/>
</dbReference>
<dbReference type="Pfam" id="PF07715">
    <property type="entry name" value="Plug"/>
    <property type="match status" value="1"/>
</dbReference>
<evidence type="ECO:0000256" key="10">
    <source>
        <dbReference type="ARBA" id="ARBA00023237"/>
    </source>
</evidence>
<evidence type="ECO:0000256" key="1">
    <source>
        <dbReference type="ARBA" id="ARBA00004571"/>
    </source>
</evidence>
<evidence type="ECO:0000256" key="12">
    <source>
        <dbReference type="PROSITE-ProRule" id="PRU10144"/>
    </source>
</evidence>
<evidence type="ECO:0000256" key="11">
    <source>
        <dbReference type="PROSITE-ProRule" id="PRU01360"/>
    </source>
</evidence>
<keyword evidence="7 13" id="KW-0798">TonB box</keyword>
<evidence type="ECO:0000259" key="15">
    <source>
        <dbReference type="Pfam" id="PF00593"/>
    </source>
</evidence>
<evidence type="ECO:0000256" key="4">
    <source>
        <dbReference type="ARBA" id="ARBA00022452"/>
    </source>
</evidence>
<reference evidence="17" key="1">
    <citation type="journal article" date="2021" name="Arch. Microbiol.">
        <title>Methyloradius palustris gen. nov., sp. nov., a methanol-oxidizing bacterium isolated from snow.</title>
        <authorList>
            <person name="Miyadera T."/>
            <person name="Kojima H."/>
            <person name="Fukui M."/>
        </authorList>
    </citation>
    <scope>NUCLEOTIDE SEQUENCE</scope>
    <source>
        <strain evidence="17">Zm11</strain>
    </source>
</reference>
<gene>
    <name evidence="17" type="ORF">ZMTM_07500</name>
</gene>
<keyword evidence="9 17" id="KW-0675">Receptor</keyword>
<evidence type="ECO:0000256" key="8">
    <source>
        <dbReference type="ARBA" id="ARBA00023136"/>
    </source>
</evidence>
<keyword evidence="3 11" id="KW-0813">Transport</keyword>
<evidence type="ECO:0000313" key="17">
    <source>
        <dbReference type="EMBL" id="BCM24491.1"/>
    </source>
</evidence>
<feature type="signal peptide" evidence="14">
    <location>
        <begin position="1"/>
        <end position="28"/>
    </location>
</feature>
<evidence type="ECO:0000313" key="18">
    <source>
        <dbReference type="Proteomes" id="UP000826722"/>
    </source>
</evidence>
<dbReference type="EMBL" id="AP024110">
    <property type="protein sequence ID" value="BCM24491.1"/>
    <property type="molecule type" value="Genomic_DNA"/>
</dbReference>